<evidence type="ECO:0000313" key="2">
    <source>
        <dbReference type="Proteomes" id="UP000294664"/>
    </source>
</evidence>
<dbReference type="Proteomes" id="UP000294664">
    <property type="component" value="Unassembled WGS sequence"/>
</dbReference>
<organism evidence="1 2">
    <name type="scientific">Aquabacter spiritensis</name>
    <dbReference type="NCBI Taxonomy" id="933073"/>
    <lineage>
        <taxon>Bacteria</taxon>
        <taxon>Pseudomonadati</taxon>
        <taxon>Pseudomonadota</taxon>
        <taxon>Alphaproteobacteria</taxon>
        <taxon>Hyphomicrobiales</taxon>
        <taxon>Xanthobacteraceae</taxon>
        <taxon>Aquabacter</taxon>
    </lineage>
</organism>
<gene>
    <name evidence="1" type="ORF">EDC64_109200</name>
</gene>
<comment type="caution">
    <text evidence="1">The sequence shown here is derived from an EMBL/GenBank/DDBJ whole genome shotgun (WGS) entry which is preliminary data.</text>
</comment>
<proteinExistence type="predicted"/>
<dbReference type="EMBL" id="SMAI01000009">
    <property type="protein sequence ID" value="TCT03650.1"/>
    <property type="molecule type" value="Genomic_DNA"/>
</dbReference>
<sequence>MGVAGALFVCSSVVMDMAMILQVGCELSVASSLRHGERHGIVRCRATNG</sequence>
<keyword evidence="2" id="KW-1185">Reference proteome</keyword>
<accession>A0A4R3LSZ8</accession>
<dbReference type="AlphaFoldDB" id="A0A4R3LSZ8"/>
<evidence type="ECO:0000313" key="1">
    <source>
        <dbReference type="EMBL" id="TCT03650.1"/>
    </source>
</evidence>
<protein>
    <submittedName>
        <fullName evidence="1">Uncharacterized protein</fullName>
    </submittedName>
</protein>
<name>A0A4R3LSZ8_9HYPH</name>
<reference evidence="1 2" key="1">
    <citation type="submission" date="2019-03" db="EMBL/GenBank/DDBJ databases">
        <title>Genomic Encyclopedia of Type Strains, Phase IV (KMG-IV): sequencing the most valuable type-strain genomes for metagenomic binning, comparative biology and taxonomic classification.</title>
        <authorList>
            <person name="Goeker M."/>
        </authorList>
    </citation>
    <scope>NUCLEOTIDE SEQUENCE [LARGE SCALE GENOMIC DNA]</scope>
    <source>
        <strain evidence="1 2">DSM 9035</strain>
    </source>
</reference>